<accession>A0A7W0HWF8</accession>
<feature type="compositionally biased region" description="Polar residues" evidence="1">
    <location>
        <begin position="325"/>
        <end position="351"/>
    </location>
</feature>
<feature type="compositionally biased region" description="Pro residues" evidence="1">
    <location>
        <begin position="479"/>
        <end position="488"/>
    </location>
</feature>
<evidence type="ECO:0000256" key="1">
    <source>
        <dbReference type="SAM" id="MobiDB-lite"/>
    </source>
</evidence>
<feature type="region of interest" description="Disordered" evidence="1">
    <location>
        <begin position="287"/>
        <end position="351"/>
    </location>
</feature>
<dbReference type="AlphaFoldDB" id="A0A7W0HWF8"/>
<dbReference type="RefSeq" id="WP_181616452.1">
    <property type="nucleotide sequence ID" value="NZ_BAABAM010000015.1"/>
</dbReference>
<sequence>MNESSRARTAGVISTPVDRIRNVTEGHAQALQAVGIHTIYDLARSNVFGVAFELARLAEESEDPDAEMVPSDWVTAKGDVAGKTLREVLASDLKVLRSVTDKQAAKLSEGLKVSSVADLAAWPPYREARGLLRTATLLGATVEESSDADSDGIPDFLQPNNANAVETFTYSTMVLSKVHPKPGGSAAPTPIVDAGQLDLAAALAKADAGYQTVAEGARITYSQSWHLQGLALGDLRRTIPLAAGEPVRIAHIDWSRRQAGQRGETGAQSEQLDNATTHNRAMNEVAAATASEAQSGFSSTTSEATAKAWGSTTSPGVLGGLVPGESTTDSGSTNSSKAVTLTSSQGTRNVNSSMSQNIADATTQHATAARSRRATVVEEVSESEAADTSTRMIVNYNHAHALNILYFEVVQNFRADTRLAKVEKLLLVPLKMVDLAEKDLTPAQTAVVASHCRDPQIKDLLLRKLGGIPFTLPTPPIPVPPVTAPPSGPTNASTAPRPMPRPAPILPLRDQLRSMLLGPGNLPSTQVKALSSTSLTLPNALTLEKVTSRDVDDNAEVVAQLTDGTTVKGVFTNKVATFAQAIPVSALVNVQLTAAADQAQDTSNLSLHLLKDGMPVSPLTVQVSTATLNTPLMTVSKALDDSEQLRLAADLQRNKVRYNQALWDELDETVIAMLLADYTYGTGSDSQPLLQWVDPKPIGYMGNYLVFKMNIDPAPPDAAASNPPTVAEEWRDWCVSKGLGADQIGEIAQTQIIAMPTDGLFAEAVLGRANCAEKIDLSRFINWQEMPIPLVPPEINPVDLGTRHSGQDLQPGQFANPMVNIVAPTSLPDPVLAAGTLQALNNGNLFRDMSAAAATVGLAQAAVQSAQAGATAAGQQSTEAQNTAVKAAGDFANTVAQLAATAVKGGTNAGGGLATKSLTAAGGLMNAGKSVDIGKAAKAAANGSAAGSGTSGGAPGGSSGGTVSGGPAGSSAGGGGTTAAPEGEIGYEERGLLAALGQTPESAGVKATAQKPDAAPAPKPAPKPRTQRTREVYISPKWPGGSAPVEGYYLLIVTPPDGQMPYSQDWEVGGYDVGYKHDVDVPPGTWRIRVEGSKIMLPPPLPPTIQLPGTGPLAIPVEHLAPPALTFTVVDEVSVSAATRLLRFDVEPVRVDSKTVSETIKLATAGEDTHSWMGQIKAAIEGKIASLKASGETTAGYEFTTKTTDAKERTVTITYNYDVYSRDWKLVRRKD</sequence>
<comment type="caution">
    <text evidence="2">The sequence shown here is derived from an EMBL/GenBank/DDBJ whole genome shotgun (WGS) entry which is preliminary data.</text>
</comment>
<feature type="region of interest" description="Disordered" evidence="1">
    <location>
        <begin position="942"/>
        <end position="982"/>
    </location>
</feature>
<gene>
    <name evidence="2" type="ORF">HNR30_009182</name>
</gene>
<feature type="region of interest" description="Disordered" evidence="1">
    <location>
        <begin position="479"/>
        <end position="502"/>
    </location>
</feature>
<evidence type="ECO:0000313" key="3">
    <source>
        <dbReference type="Proteomes" id="UP000530928"/>
    </source>
</evidence>
<feature type="compositionally biased region" description="Gly residues" evidence="1">
    <location>
        <begin position="949"/>
        <end position="977"/>
    </location>
</feature>
<evidence type="ECO:0000313" key="2">
    <source>
        <dbReference type="EMBL" id="MBA2897776.1"/>
    </source>
</evidence>
<dbReference type="Proteomes" id="UP000530928">
    <property type="component" value="Unassembled WGS sequence"/>
</dbReference>
<organism evidence="2 3">
    <name type="scientific">Nonomuraea soli</name>
    <dbReference type="NCBI Taxonomy" id="1032476"/>
    <lineage>
        <taxon>Bacteria</taxon>
        <taxon>Bacillati</taxon>
        <taxon>Actinomycetota</taxon>
        <taxon>Actinomycetes</taxon>
        <taxon>Streptosporangiales</taxon>
        <taxon>Streptosporangiaceae</taxon>
        <taxon>Nonomuraea</taxon>
    </lineage>
</organism>
<dbReference type="EMBL" id="JACDUR010000013">
    <property type="protein sequence ID" value="MBA2897776.1"/>
    <property type="molecule type" value="Genomic_DNA"/>
</dbReference>
<keyword evidence="3" id="KW-1185">Reference proteome</keyword>
<name>A0A7W0HWF8_9ACTN</name>
<feature type="compositionally biased region" description="Polar residues" evidence="1">
    <location>
        <begin position="291"/>
        <end position="315"/>
    </location>
</feature>
<feature type="region of interest" description="Disordered" evidence="1">
    <location>
        <begin position="999"/>
        <end position="1029"/>
    </location>
</feature>
<protein>
    <submittedName>
        <fullName evidence="2">Uncharacterized protein</fullName>
    </submittedName>
</protein>
<proteinExistence type="predicted"/>
<reference evidence="2 3" key="1">
    <citation type="submission" date="2020-07" db="EMBL/GenBank/DDBJ databases">
        <title>Genomic Encyclopedia of Type Strains, Phase IV (KMG-IV): sequencing the most valuable type-strain genomes for metagenomic binning, comparative biology and taxonomic classification.</title>
        <authorList>
            <person name="Goeker M."/>
        </authorList>
    </citation>
    <scope>NUCLEOTIDE SEQUENCE [LARGE SCALE GENOMIC DNA]</scope>
    <source>
        <strain evidence="2 3">DSM 45533</strain>
    </source>
</reference>